<keyword evidence="3" id="KW-0274">FAD</keyword>
<dbReference type="SUPFAM" id="SSF51905">
    <property type="entry name" value="FAD/NAD(P)-binding domain"/>
    <property type="match status" value="1"/>
</dbReference>
<dbReference type="Gene3D" id="3.50.50.60">
    <property type="entry name" value="FAD/NAD(P)-binding domain"/>
    <property type="match status" value="1"/>
</dbReference>
<evidence type="ECO:0000313" key="7">
    <source>
        <dbReference type="Proteomes" id="UP000572051"/>
    </source>
</evidence>
<keyword evidence="2" id="KW-0285">Flavoprotein</keyword>
<dbReference type="Gene3D" id="3.40.30.120">
    <property type="match status" value="1"/>
</dbReference>
<evidence type="ECO:0000256" key="3">
    <source>
        <dbReference type="ARBA" id="ARBA00022827"/>
    </source>
</evidence>
<evidence type="ECO:0000256" key="4">
    <source>
        <dbReference type="SAM" id="MobiDB-lite"/>
    </source>
</evidence>
<protein>
    <submittedName>
        <fullName evidence="6">4,5-epoxidase</fullName>
    </submittedName>
</protein>
<dbReference type="InterPro" id="IPR050641">
    <property type="entry name" value="RIFMO-like"/>
</dbReference>
<feature type="domain" description="FAD-binding" evidence="5">
    <location>
        <begin position="4"/>
        <end position="350"/>
    </location>
</feature>
<dbReference type="GO" id="GO:0016709">
    <property type="term" value="F:oxidoreductase activity, acting on paired donors, with incorporation or reduction of molecular oxygen, NAD(P)H as one donor, and incorporation of one atom of oxygen"/>
    <property type="evidence" value="ECO:0007669"/>
    <property type="project" value="UniProtKB-ARBA"/>
</dbReference>
<evidence type="ECO:0000313" key="6">
    <source>
        <dbReference type="EMBL" id="NYJ34650.1"/>
    </source>
</evidence>
<organism evidence="6 7">
    <name type="scientific">Nocardiopsis aegyptia</name>
    <dbReference type="NCBI Taxonomy" id="220378"/>
    <lineage>
        <taxon>Bacteria</taxon>
        <taxon>Bacillati</taxon>
        <taxon>Actinomycetota</taxon>
        <taxon>Actinomycetes</taxon>
        <taxon>Streptosporangiales</taxon>
        <taxon>Nocardiopsidaceae</taxon>
        <taxon>Nocardiopsis</taxon>
    </lineage>
</organism>
<dbReference type="AlphaFoldDB" id="A0A7Z0JAP5"/>
<dbReference type="PANTHER" id="PTHR43004:SF19">
    <property type="entry name" value="BINDING MONOOXYGENASE, PUTATIVE (JCVI)-RELATED"/>
    <property type="match status" value="1"/>
</dbReference>
<comment type="cofactor">
    <cofactor evidence="1">
        <name>FAD</name>
        <dbReference type="ChEBI" id="CHEBI:57692"/>
    </cofactor>
</comment>
<evidence type="ECO:0000259" key="5">
    <source>
        <dbReference type="Pfam" id="PF01494"/>
    </source>
</evidence>
<dbReference type="Proteomes" id="UP000572051">
    <property type="component" value="Unassembled WGS sequence"/>
</dbReference>
<evidence type="ECO:0000256" key="1">
    <source>
        <dbReference type="ARBA" id="ARBA00001974"/>
    </source>
</evidence>
<gene>
    <name evidence="6" type="ORF">HNR10_002531</name>
</gene>
<dbReference type="RefSeq" id="WP_179823365.1">
    <property type="nucleotide sequence ID" value="NZ_JACCFS010000001.1"/>
</dbReference>
<evidence type="ECO:0000256" key="2">
    <source>
        <dbReference type="ARBA" id="ARBA00022630"/>
    </source>
</evidence>
<dbReference type="InterPro" id="IPR002938">
    <property type="entry name" value="FAD-bd"/>
</dbReference>
<proteinExistence type="predicted"/>
<dbReference type="Pfam" id="PF01494">
    <property type="entry name" value="FAD_binding_3"/>
    <property type="match status" value="1"/>
</dbReference>
<name>A0A7Z0JAP5_9ACTN</name>
<dbReference type="Pfam" id="PF21274">
    <property type="entry name" value="Rng_hyd_C"/>
    <property type="match status" value="1"/>
</dbReference>
<reference evidence="6 7" key="1">
    <citation type="submission" date="2020-07" db="EMBL/GenBank/DDBJ databases">
        <title>Sequencing the genomes of 1000 actinobacteria strains.</title>
        <authorList>
            <person name="Klenk H.-P."/>
        </authorList>
    </citation>
    <scope>NUCLEOTIDE SEQUENCE [LARGE SCALE GENOMIC DNA]</scope>
    <source>
        <strain evidence="6 7">DSM 44442</strain>
    </source>
</reference>
<dbReference type="PRINTS" id="PR00420">
    <property type="entry name" value="RNGMNOXGNASE"/>
</dbReference>
<accession>A0A7Z0JAP5</accession>
<dbReference type="EMBL" id="JACCFS010000001">
    <property type="protein sequence ID" value="NYJ34650.1"/>
    <property type="molecule type" value="Genomic_DNA"/>
</dbReference>
<dbReference type="Gene3D" id="3.30.70.2450">
    <property type="match status" value="1"/>
</dbReference>
<feature type="region of interest" description="Disordered" evidence="4">
    <location>
        <begin position="493"/>
        <end position="513"/>
    </location>
</feature>
<sequence length="513" mass="55243">MDTTDVLVVGAGPTGLTLACSLLAQGVGVRVVDRADGPATSSRANFLHARGSEVMDRLGALGDLPEDAISAMTITVHAAGVPVSVVRFGDTGLRTAAPALLLPQSRIERALRERLAELGGGVEWSTGLTGLDQDEDGVTASLDGDRTVRARWAVGCDGAHSTTRKLVGADFPGAPVKDTWLLADVHMDWDLAPTGSYGWLHRDGILGALPMREEAGSAHGSGDGLVWRLMAYAPGMDEHGRDDDAVLAELRRLLPLRSGKPDARVLDTVWTSVFRIHRRLVDDYRHGRVLLAGDAAHIHSPMGGQGMLTGIGDAENLGWKLALVLEGRARAALLDTYRGERRPLAEDVLRVTTANSRLQLGEGPVVRFVREHVMLRVINLPSVQRWATRAASQLGVSYRRGPLGARRRPLPSRVPQPGDRVPDLACLREDGSRTRLHAELGAHWVLLAAEHGPTTADTVRELLGDRVTTLAPTEEGLRDMLLIRPDAHLAWRGRPGDSPRAALEGALRDGRSR</sequence>
<dbReference type="InterPro" id="IPR036188">
    <property type="entry name" value="FAD/NAD-bd_sf"/>
</dbReference>
<keyword evidence="7" id="KW-1185">Reference proteome</keyword>
<dbReference type="PANTHER" id="PTHR43004">
    <property type="entry name" value="TRK SYSTEM POTASSIUM UPTAKE PROTEIN"/>
    <property type="match status" value="1"/>
</dbReference>
<comment type="caution">
    <text evidence="6">The sequence shown here is derived from an EMBL/GenBank/DDBJ whole genome shotgun (WGS) entry which is preliminary data.</text>
</comment>
<dbReference type="GO" id="GO:0071949">
    <property type="term" value="F:FAD binding"/>
    <property type="evidence" value="ECO:0007669"/>
    <property type="project" value="InterPro"/>
</dbReference>